<feature type="non-terminal residue" evidence="2">
    <location>
        <position position="1"/>
    </location>
</feature>
<dbReference type="EMBL" id="CAAALY010248514">
    <property type="protein sequence ID" value="VEL34841.1"/>
    <property type="molecule type" value="Genomic_DNA"/>
</dbReference>
<comment type="caution">
    <text evidence="2">The sequence shown here is derived from an EMBL/GenBank/DDBJ whole genome shotgun (WGS) entry which is preliminary data.</text>
</comment>
<gene>
    <name evidence="2" type="ORF">PXEA_LOCUS28281</name>
</gene>
<evidence type="ECO:0000256" key="1">
    <source>
        <dbReference type="SAM" id="MobiDB-lite"/>
    </source>
</evidence>
<dbReference type="AlphaFoldDB" id="A0A448XEH2"/>
<protein>
    <submittedName>
        <fullName evidence="2">Uncharacterized protein</fullName>
    </submittedName>
</protein>
<reference evidence="2" key="1">
    <citation type="submission" date="2018-11" db="EMBL/GenBank/DDBJ databases">
        <authorList>
            <consortium name="Pathogen Informatics"/>
        </authorList>
    </citation>
    <scope>NUCLEOTIDE SEQUENCE</scope>
</reference>
<sequence length="98" mass="11453">KKKEKEQDKVLPKHGNQQIDKQGSSPHQVDGQQEHDEEVGLWTELALFQFRTLCFVFYRKCGSEVKWGFVRATFSFFISKSAGVTKRLVQLDVPIRRR</sequence>
<name>A0A448XEH2_9PLAT</name>
<feature type="compositionally biased region" description="Polar residues" evidence="1">
    <location>
        <begin position="15"/>
        <end position="31"/>
    </location>
</feature>
<proteinExistence type="predicted"/>
<feature type="compositionally biased region" description="Basic and acidic residues" evidence="1">
    <location>
        <begin position="1"/>
        <end position="11"/>
    </location>
</feature>
<dbReference type="Proteomes" id="UP000784294">
    <property type="component" value="Unassembled WGS sequence"/>
</dbReference>
<organism evidence="2 3">
    <name type="scientific">Protopolystoma xenopodis</name>
    <dbReference type="NCBI Taxonomy" id="117903"/>
    <lineage>
        <taxon>Eukaryota</taxon>
        <taxon>Metazoa</taxon>
        <taxon>Spiralia</taxon>
        <taxon>Lophotrochozoa</taxon>
        <taxon>Platyhelminthes</taxon>
        <taxon>Monogenea</taxon>
        <taxon>Polyopisthocotylea</taxon>
        <taxon>Polystomatidea</taxon>
        <taxon>Polystomatidae</taxon>
        <taxon>Protopolystoma</taxon>
    </lineage>
</organism>
<keyword evidence="3" id="KW-1185">Reference proteome</keyword>
<accession>A0A448XEH2</accession>
<feature type="region of interest" description="Disordered" evidence="1">
    <location>
        <begin position="1"/>
        <end position="36"/>
    </location>
</feature>
<evidence type="ECO:0000313" key="3">
    <source>
        <dbReference type="Proteomes" id="UP000784294"/>
    </source>
</evidence>
<evidence type="ECO:0000313" key="2">
    <source>
        <dbReference type="EMBL" id="VEL34841.1"/>
    </source>
</evidence>